<dbReference type="InterPro" id="IPR004360">
    <property type="entry name" value="Glyas_Fos-R_dOase_dom"/>
</dbReference>
<accession>A0AA35RJR2</accession>
<dbReference type="GO" id="GO:0004493">
    <property type="term" value="F:methylmalonyl-CoA epimerase activity"/>
    <property type="evidence" value="ECO:0007669"/>
    <property type="project" value="TreeGrafter"/>
</dbReference>
<evidence type="ECO:0000256" key="1">
    <source>
        <dbReference type="ARBA" id="ARBA00022723"/>
    </source>
</evidence>
<dbReference type="PANTHER" id="PTHR43048:SF3">
    <property type="entry name" value="METHYLMALONYL-COA EPIMERASE, MITOCHONDRIAL"/>
    <property type="match status" value="1"/>
</dbReference>
<gene>
    <name evidence="3" type="ORF">GBAR_LOCUS7956</name>
</gene>
<comment type="caution">
    <text evidence="3">The sequence shown here is derived from an EMBL/GenBank/DDBJ whole genome shotgun (WGS) entry which is preliminary data.</text>
</comment>
<keyword evidence="1" id="KW-0479">Metal-binding</keyword>
<dbReference type="InterPro" id="IPR051785">
    <property type="entry name" value="MMCE/EMCE_epimerase"/>
</dbReference>
<dbReference type="GO" id="GO:0046872">
    <property type="term" value="F:metal ion binding"/>
    <property type="evidence" value="ECO:0007669"/>
    <property type="project" value="UniProtKB-KW"/>
</dbReference>
<name>A0AA35RJR2_GEOBA</name>
<dbReference type="Pfam" id="PF00903">
    <property type="entry name" value="Glyoxalase"/>
    <property type="match status" value="2"/>
</dbReference>
<evidence type="ECO:0000313" key="4">
    <source>
        <dbReference type="Proteomes" id="UP001174909"/>
    </source>
</evidence>
<feature type="domain" description="VOC" evidence="2">
    <location>
        <begin position="24"/>
        <end position="169"/>
    </location>
</feature>
<reference evidence="3" key="1">
    <citation type="submission" date="2023-03" db="EMBL/GenBank/DDBJ databases">
        <authorList>
            <person name="Steffen K."/>
            <person name="Cardenas P."/>
        </authorList>
    </citation>
    <scope>NUCLEOTIDE SEQUENCE</scope>
</reference>
<dbReference type="PANTHER" id="PTHR43048">
    <property type="entry name" value="METHYLMALONYL-COA EPIMERASE"/>
    <property type="match status" value="1"/>
</dbReference>
<evidence type="ECO:0000259" key="2">
    <source>
        <dbReference type="PROSITE" id="PS51819"/>
    </source>
</evidence>
<dbReference type="InterPro" id="IPR037523">
    <property type="entry name" value="VOC_core"/>
</dbReference>
<dbReference type="SUPFAM" id="SSF54593">
    <property type="entry name" value="Glyoxalase/Bleomycin resistance protein/Dihydroxybiphenyl dioxygenase"/>
    <property type="match status" value="2"/>
</dbReference>
<feature type="domain" description="VOC" evidence="2">
    <location>
        <begin position="243"/>
        <end position="368"/>
    </location>
</feature>
<dbReference type="PROSITE" id="PS51819">
    <property type="entry name" value="VOC"/>
    <property type="match status" value="2"/>
</dbReference>
<dbReference type="AlphaFoldDB" id="A0AA35RJR2"/>
<dbReference type="Proteomes" id="UP001174909">
    <property type="component" value="Unassembled WGS sequence"/>
</dbReference>
<proteinExistence type="predicted"/>
<dbReference type="Gene3D" id="3.10.180.10">
    <property type="entry name" value="2,3-Dihydroxybiphenyl 1,2-Dioxygenase, domain 1"/>
    <property type="match status" value="2"/>
</dbReference>
<sequence length="414" mass="46566">MATTQEQLYDVGGVTMPRPFKIRRLGHFGFNVNDMEAGLRFYKDLLGFKVSDHLNFKGNPQRAEILKDVPDKDCQGAFMHHGGDHHSFVLFPKKALDVLGRGSGHEGDGDVTINQITWQTGSLAEVVNGHHYFDDMGIPIRRTGRDMPGSNWHTYVWDPDDNINELYYGIEQIGWLGRSKPRPMHYRGFGEAPTLPQMSEEAEVDEAVEKGIEIFSGTRDSEAMPAVYDVDGILLPRPFKITKIGPVNLFVRDLDAAAEFYAERLGFVFSEEVNFNGHRAVFMRNGNEHHSLGLFPKALRAELGCSPHTSCMSFGVEVGSYRQLKNAVTFFKDNGVTFKEIPAELHPGVDYAAFAQDADGHLIMLYYYMEQLGWEGQPRPKALRRNVGNTDEWPDTLEALSDTYVDQVFQGPLG</sequence>
<protein>
    <recommendedName>
        <fullName evidence="2">VOC domain-containing protein</fullName>
    </recommendedName>
</protein>
<dbReference type="GO" id="GO:0046491">
    <property type="term" value="P:L-methylmalonyl-CoA metabolic process"/>
    <property type="evidence" value="ECO:0007669"/>
    <property type="project" value="TreeGrafter"/>
</dbReference>
<evidence type="ECO:0000313" key="3">
    <source>
        <dbReference type="EMBL" id="CAI8012409.1"/>
    </source>
</evidence>
<dbReference type="EMBL" id="CASHTH010001184">
    <property type="protein sequence ID" value="CAI8012409.1"/>
    <property type="molecule type" value="Genomic_DNA"/>
</dbReference>
<keyword evidence="4" id="KW-1185">Reference proteome</keyword>
<dbReference type="InterPro" id="IPR029068">
    <property type="entry name" value="Glyas_Bleomycin-R_OHBP_Dase"/>
</dbReference>
<organism evidence="3 4">
    <name type="scientific">Geodia barretti</name>
    <name type="common">Barrett's horny sponge</name>
    <dbReference type="NCBI Taxonomy" id="519541"/>
    <lineage>
        <taxon>Eukaryota</taxon>
        <taxon>Metazoa</taxon>
        <taxon>Porifera</taxon>
        <taxon>Demospongiae</taxon>
        <taxon>Heteroscleromorpha</taxon>
        <taxon>Tetractinellida</taxon>
        <taxon>Astrophorina</taxon>
        <taxon>Geodiidae</taxon>
        <taxon>Geodia</taxon>
    </lineage>
</organism>